<evidence type="ECO:0000256" key="1">
    <source>
        <dbReference type="SAM" id="Phobius"/>
    </source>
</evidence>
<keyword evidence="1" id="KW-1133">Transmembrane helix</keyword>
<sequence length="112" mass="12172">MIGADFSSANIRGCDFTNALLQDANFNQVKAGQTLGHLVIMIMTAVVVAIATLDAISQILFSLLGVTPEELAWIYTLTFFFTLAIVTVASAVMGITNFYLLIIKTINNLRQN</sequence>
<dbReference type="Pfam" id="PF00805">
    <property type="entry name" value="Pentapeptide"/>
    <property type="match status" value="1"/>
</dbReference>
<dbReference type="AlphaFoldDB" id="G6FZW9"/>
<keyword evidence="1" id="KW-0472">Membrane</keyword>
<comment type="caution">
    <text evidence="2">The sequence shown here is derived from an EMBL/GenBank/DDBJ whole genome shotgun (WGS) entry which is preliminary data.</text>
</comment>
<dbReference type="Proteomes" id="UP000004344">
    <property type="component" value="Unassembled WGS sequence"/>
</dbReference>
<dbReference type="RefSeq" id="WP_009460035.1">
    <property type="nucleotide sequence ID" value="NZ_AGIZ01000018.1"/>
</dbReference>
<keyword evidence="3" id="KW-1185">Reference proteome</keyword>
<protein>
    <submittedName>
        <fullName evidence="2">Pentapeptide repeat protein</fullName>
    </submittedName>
</protein>
<name>G6FZW9_9CYAN</name>
<dbReference type="Gene3D" id="2.160.20.80">
    <property type="entry name" value="E3 ubiquitin-protein ligase SopA"/>
    <property type="match status" value="1"/>
</dbReference>
<dbReference type="InterPro" id="IPR001646">
    <property type="entry name" value="5peptide_repeat"/>
</dbReference>
<dbReference type="PATRIC" id="fig|741277.3.peg.3944"/>
<feature type="transmembrane region" description="Helical" evidence="1">
    <location>
        <begin position="73"/>
        <end position="102"/>
    </location>
</feature>
<keyword evidence="1" id="KW-0812">Transmembrane</keyword>
<evidence type="ECO:0000313" key="3">
    <source>
        <dbReference type="Proteomes" id="UP000004344"/>
    </source>
</evidence>
<dbReference type="EMBL" id="AGIZ01000018">
    <property type="protein sequence ID" value="EHC08551.1"/>
    <property type="molecule type" value="Genomic_DNA"/>
</dbReference>
<proteinExistence type="predicted"/>
<feature type="transmembrane region" description="Helical" evidence="1">
    <location>
        <begin position="38"/>
        <end position="61"/>
    </location>
</feature>
<accession>G6FZW9</accession>
<evidence type="ECO:0000313" key="2">
    <source>
        <dbReference type="EMBL" id="EHC08551.1"/>
    </source>
</evidence>
<reference evidence="2 3" key="1">
    <citation type="submission" date="2011-09" db="EMBL/GenBank/DDBJ databases">
        <title>The draft genome of Fischerella sp. JSC-11.</title>
        <authorList>
            <consortium name="US DOE Joint Genome Institute (JGI-PGF)"/>
            <person name="Lucas S."/>
            <person name="Han J."/>
            <person name="Lapidus A."/>
            <person name="Cheng J.-F."/>
            <person name="Goodwin L."/>
            <person name="Pitluck S."/>
            <person name="Peters L."/>
            <person name="Land M.L."/>
            <person name="Hauser L."/>
            <person name="Sarkisova S."/>
            <person name="Bryant D.A."/>
            <person name="Brown I."/>
            <person name="Woyke T.J."/>
        </authorList>
    </citation>
    <scope>NUCLEOTIDE SEQUENCE [LARGE SCALE GENOMIC DNA]</scope>
    <source>
        <strain evidence="2 3">JSC-11</strain>
    </source>
</reference>
<gene>
    <name evidence="2" type="ORF">FJSC11DRAFT_4418</name>
</gene>
<dbReference type="SUPFAM" id="SSF141571">
    <property type="entry name" value="Pentapeptide repeat-like"/>
    <property type="match status" value="1"/>
</dbReference>
<organism evidence="2 3">
    <name type="scientific">Fischerella thermalis JSC-11</name>
    <dbReference type="NCBI Taxonomy" id="741277"/>
    <lineage>
        <taxon>Bacteria</taxon>
        <taxon>Bacillati</taxon>
        <taxon>Cyanobacteriota</taxon>
        <taxon>Cyanophyceae</taxon>
        <taxon>Nostocales</taxon>
        <taxon>Hapalosiphonaceae</taxon>
        <taxon>Fischerella</taxon>
    </lineage>
</organism>